<feature type="region of interest" description="Disordered" evidence="2">
    <location>
        <begin position="351"/>
        <end position="388"/>
    </location>
</feature>
<dbReference type="PANTHER" id="PTHR33392:SF6">
    <property type="entry name" value="POLYISOPRENYL-TEICHOIC ACID--PEPTIDOGLYCAN TEICHOIC ACID TRANSFERASE TAGU"/>
    <property type="match status" value="1"/>
</dbReference>
<proteinExistence type="inferred from homology"/>
<feature type="domain" description="Cell envelope-related transcriptional attenuator" evidence="3">
    <location>
        <begin position="111"/>
        <end position="275"/>
    </location>
</feature>
<dbReference type="AlphaFoldDB" id="A0A1Q5PRM7"/>
<dbReference type="NCBIfam" id="TIGR00350">
    <property type="entry name" value="lytR_cpsA_psr"/>
    <property type="match status" value="1"/>
</dbReference>
<dbReference type="Pfam" id="PF03816">
    <property type="entry name" value="LytR_cpsA_psr"/>
    <property type="match status" value="1"/>
</dbReference>
<evidence type="ECO:0000313" key="5">
    <source>
        <dbReference type="Proteomes" id="UP000186465"/>
    </source>
</evidence>
<dbReference type="InterPro" id="IPR004474">
    <property type="entry name" value="LytR_CpsA_psr"/>
</dbReference>
<dbReference type="Proteomes" id="UP000186465">
    <property type="component" value="Unassembled WGS sequence"/>
</dbReference>
<comment type="caution">
    <text evidence="4">The sequence shown here is derived from an EMBL/GenBank/DDBJ whole genome shotgun (WGS) entry which is preliminary data.</text>
</comment>
<name>A0A1Q5PRM7_9ACTO</name>
<gene>
    <name evidence="4" type="ORF">BM477_02255</name>
</gene>
<dbReference type="InterPro" id="IPR050922">
    <property type="entry name" value="LytR/CpsA/Psr_CW_biosynth"/>
</dbReference>
<dbReference type="EMBL" id="MPDM01000002">
    <property type="protein sequence ID" value="OKL50237.1"/>
    <property type="molecule type" value="Genomic_DNA"/>
</dbReference>
<organism evidence="4 5">
    <name type="scientific">Boudabousia marimammalium</name>
    <dbReference type="NCBI Taxonomy" id="156892"/>
    <lineage>
        <taxon>Bacteria</taxon>
        <taxon>Bacillati</taxon>
        <taxon>Actinomycetota</taxon>
        <taxon>Actinomycetes</taxon>
        <taxon>Actinomycetales</taxon>
        <taxon>Actinomycetaceae</taxon>
        <taxon>Boudabousia</taxon>
    </lineage>
</organism>
<accession>A0A1Q5PRM7</accession>
<dbReference type="OrthoDB" id="9782542at2"/>
<evidence type="ECO:0000256" key="2">
    <source>
        <dbReference type="SAM" id="MobiDB-lite"/>
    </source>
</evidence>
<sequence>MQYLKPRQRKRIVRHSDTNRKSFRWGRALLLVIFAFILATSTVLAYKYVQLHWALQKGIIDNSRLIDQPTSTIEIPSDSYEGRAVNILLMGRDNIDENGRVRPGDSGMGMRNDTTIIMHISKDRKRVELISIPRDALVKLPSCRRSDGSTAPAERGMFNSAFARGGAHGDIGSAAACAINTVQSISGIHIDDFVVVDFAGFRGMVDALGGVEMCFDKRYADPHYTGLDVGPGCVKMDGLKATNYARARHLTNTDGSDVSRIGRQQRLLGELISTALQKGLWVQADFAQQALENSNMSPRLGSVPTLLGLATSLSSINPEQVVFTTAPWTEAPSDRNRVVLTRQAEKIWEALQEDQPLPDGIERKDVLGNIRSTQTPEQPAKAPSTESN</sequence>
<comment type="similarity">
    <text evidence="1">Belongs to the LytR/CpsA/Psr (LCP) family.</text>
</comment>
<dbReference type="STRING" id="156892.BM477_02255"/>
<protein>
    <recommendedName>
        <fullName evidence="3">Cell envelope-related transcriptional attenuator domain-containing protein</fullName>
    </recommendedName>
</protein>
<dbReference type="PANTHER" id="PTHR33392">
    <property type="entry name" value="POLYISOPRENYL-TEICHOIC ACID--PEPTIDOGLYCAN TEICHOIC ACID TRANSFERASE TAGU"/>
    <property type="match status" value="1"/>
</dbReference>
<keyword evidence="5" id="KW-1185">Reference proteome</keyword>
<dbReference type="Gene3D" id="3.40.630.190">
    <property type="entry name" value="LCP protein"/>
    <property type="match status" value="1"/>
</dbReference>
<evidence type="ECO:0000313" key="4">
    <source>
        <dbReference type="EMBL" id="OKL50237.1"/>
    </source>
</evidence>
<dbReference type="RefSeq" id="WP_075361062.1">
    <property type="nucleotide sequence ID" value="NZ_MPDM01000002.1"/>
</dbReference>
<evidence type="ECO:0000259" key="3">
    <source>
        <dbReference type="Pfam" id="PF03816"/>
    </source>
</evidence>
<reference evidence="5" key="1">
    <citation type="submission" date="2016-11" db="EMBL/GenBank/DDBJ databases">
        <title>Actinomyces gypaetusis sp. nov. isolated from Gypaetus barbatus in Qinghai Tibet Plateau China.</title>
        <authorList>
            <person name="Meng X."/>
        </authorList>
    </citation>
    <scope>NUCLEOTIDE SEQUENCE [LARGE SCALE GENOMIC DNA]</scope>
    <source>
        <strain evidence="5">DSM 15383</strain>
    </source>
</reference>
<evidence type="ECO:0000256" key="1">
    <source>
        <dbReference type="ARBA" id="ARBA00006068"/>
    </source>
</evidence>